<evidence type="ECO:0000313" key="9">
    <source>
        <dbReference type="EMBL" id="CAE7379413.1"/>
    </source>
</evidence>
<dbReference type="PROSITE" id="PS00061">
    <property type="entry name" value="ADH_SHORT"/>
    <property type="match status" value="1"/>
</dbReference>
<dbReference type="SUPFAM" id="SSF51735">
    <property type="entry name" value="NAD(P)-binding Rossmann-fold domains"/>
    <property type="match status" value="1"/>
</dbReference>
<feature type="transmembrane region" description="Helical" evidence="7">
    <location>
        <begin position="953"/>
        <end position="981"/>
    </location>
</feature>
<organism evidence="9 10">
    <name type="scientific">Symbiodinium natans</name>
    <dbReference type="NCBI Taxonomy" id="878477"/>
    <lineage>
        <taxon>Eukaryota</taxon>
        <taxon>Sar</taxon>
        <taxon>Alveolata</taxon>
        <taxon>Dinophyceae</taxon>
        <taxon>Suessiales</taxon>
        <taxon>Symbiodiniaceae</taxon>
        <taxon>Symbiodinium</taxon>
    </lineage>
</organism>
<protein>
    <submittedName>
        <fullName evidence="9">ABCA2 protein</fullName>
    </submittedName>
</protein>
<evidence type="ECO:0000256" key="3">
    <source>
        <dbReference type="ARBA" id="ARBA00022692"/>
    </source>
</evidence>
<evidence type="ECO:0000256" key="4">
    <source>
        <dbReference type="ARBA" id="ARBA00022737"/>
    </source>
</evidence>
<dbReference type="Pfam" id="PF12698">
    <property type="entry name" value="ABC2_membrane_3"/>
    <property type="match status" value="1"/>
</dbReference>
<dbReference type="PANTHER" id="PTHR19229:SF36">
    <property type="entry name" value="ATP-BINDING CASSETTE SUB-FAMILY A MEMBER 2"/>
    <property type="match status" value="1"/>
</dbReference>
<evidence type="ECO:0000313" key="10">
    <source>
        <dbReference type="Proteomes" id="UP000604046"/>
    </source>
</evidence>
<dbReference type="Pfam" id="PF00106">
    <property type="entry name" value="adh_short"/>
    <property type="match status" value="1"/>
</dbReference>
<evidence type="ECO:0000256" key="2">
    <source>
        <dbReference type="ARBA" id="ARBA00022448"/>
    </source>
</evidence>
<keyword evidence="6 7" id="KW-0472">Membrane</keyword>
<evidence type="ECO:0000256" key="5">
    <source>
        <dbReference type="ARBA" id="ARBA00022989"/>
    </source>
</evidence>
<dbReference type="AlphaFoldDB" id="A0A812QCP3"/>
<keyword evidence="3 7" id="KW-0812">Transmembrane</keyword>
<proteinExistence type="predicted"/>
<feature type="transmembrane region" description="Helical" evidence="7">
    <location>
        <begin position="993"/>
        <end position="1013"/>
    </location>
</feature>
<dbReference type="GO" id="GO:0016020">
    <property type="term" value="C:membrane"/>
    <property type="evidence" value="ECO:0007669"/>
    <property type="project" value="UniProtKB-SubCell"/>
</dbReference>
<keyword evidence="5 7" id="KW-1133">Transmembrane helix</keyword>
<keyword evidence="2" id="KW-0813">Transport</keyword>
<dbReference type="PRINTS" id="PR00081">
    <property type="entry name" value="GDHRDH"/>
</dbReference>
<reference evidence="9" key="1">
    <citation type="submission" date="2021-02" db="EMBL/GenBank/DDBJ databases">
        <authorList>
            <person name="Dougan E. K."/>
            <person name="Rhodes N."/>
            <person name="Thang M."/>
            <person name="Chan C."/>
        </authorList>
    </citation>
    <scope>NUCLEOTIDE SEQUENCE</scope>
</reference>
<feature type="domain" description="ABC-2 type transporter transmembrane" evidence="8">
    <location>
        <begin position="907"/>
        <end position="1071"/>
    </location>
</feature>
<dbReference type="OrthoDB" id="425233at2759"/>
<evidence type="ECO:0000256" key="1">
    <source>
        <dbReference type="ARBA" id="ARBA00004141"/>
    </source>
</evidence>
<feature type="transmembrane region" description="Helical" evidence="7">
    <location>
        <begin position="911"/>
        <end position="933"/>
    </location>
</feature>
<dbReference type="InterPro" id="IPR026082">
    <property type="entry name" value="ABCA"/>
</dbReference>
<gene>
    <name evidence="9" type="primary">ABCA2</name>
    <name evidence="9" type="ORF">SNAT2548_LOCUS20716</name>
</gene>
<evidence type="ECO:0000256" key="6">
    <source>
        <dbReference type="ARBA" id="ARBA00023136"/>
    </source>
</evidence>
<evidence type="ECO:0000259" key="8">
    <source>
        <dbReference type="Pfam" id="PF12698"/>
    </source>
</evidence>
<comment type="caution">
    <text evidence="9">The sequence shown here is derived from an EMBL/GenBank/DDBJ whole genome shotgun (WGS) entry which is preliminary data.</text>
</comment>
<keyword evidence="4" id="KW-0677">Repeat</keyword>
<dbReference type="PANTHER" id="PTHR19229">
    <property type="entry name" value="ATP-BINDING CASSETTE TRANSPORTER SUBFAMILY A ABCA"/>
    <property type="match status" value="1"/>
</dbReference>
<dbReference type="InterPro" id="IPR020904">
    <property type="entry name" value="Sc_DH/Rdtase_CS"/>
</dbReference>
<comment type="subcellular location">
    <subcellularLocation>
        <location evidence="1">Membrane</location>
        <topology evidence="1">Multi-pass membrane protein</topology>
    </subcellularLocation>
</comment>
<dbReference type="GO" id="GO:0005319">
    <property type="term" value="F:lipid transporter activity"/>
    <property type="evidence" value="ECO:0007669"/>
    <property type="project" value="TreeGrafter"/>
</dbReference>
<evidence type="ECO:0000256" key="7">
    <source>
        <dbReference type="SAM" id="Phobius"/>
    </source>
</evidence>
<dbReference type="InterPro" id="IPR002347">
    <property type="entry name" value="SDR_fam"/>
</dbReference>
<dbReference type="GO" id="GO:0140359">
    <property type="term" value="F:ABC-type transporter activity"/>
    <property type="evidence" value="ECO:0007669"/>
    <property type="project" value="InterPro"/>
</dbReference>
<keyword evidence="10" id="KW-1185">Reference proteome</keyword>
<dbReference type="InterPro" id="IPR036291">
    <property type="entry name" value="NAD(P)-bd_dom_sf"/>
</dbReference>
<dbReference type="EMBL" id="CAJNDS010002219">
    <property type="protein sequence ID" value="CAE7379413.1"/>
    <property type="molecule type" value="Genomic_DNA"/>
</dbReference>
<dbReference type="InterPro" id="IPR013525">
    <property type="entry name" value="ABC2_TM"/>
</dbReference>
<dbReference type="Gene3D" id="3.40.50.720">
    <property type="entry name" value="NAD(P)-binding Rossmann-like Domain"/>
    <property type="match status" value="1"/>
</dbReference>
<name>A0A812QCP3_9DINO</name>
<sequence>MGCFYDSFGHGFYASASSVNGTGELCLTRCADPESLACRVNGFFKLVDSLTECRLTCDAREACIGYTFMPQADSQSFANTCYVHVSNTSELPEIPEGWARYPQMYANIAGTSGSSAAMCYRVQVRDPSLPTQRGCYFREEGGSRCGHAPATSWTLDLWGTEHWLSDTEATCLARKGSHDIACLTNSSWLFVPWSAEVPPVTTRAVSEHLTWLMIQEILKSSGLSRCRRVPLSVVPEVEGRGDGRRRRRGDRRLQSQAMRFINSYLSERKVLVAPYTGEVKEVINMALVEGIIGAFEDGTSGQKEAVLPGILGLLSKCPLVRGAMAGSALDMAADQFMFFDAREEMEDFARRQPDEVLMAIEFRSANANGDFPEDHMDAEFSIRVNAQLLPSTSRILRSECLLNLPIWAFVLAPTMASSKRVVAVTGCTRGIGRALLQWFAKEHHAAGCGTAQAELELLRRAHPEAVIGEVNVRQEEDLRRWLGSIAEKWGRLDMLVACAGAMPSQGSVWETPEEEWQRACDVNVLGTVRALRHAVPLMKPGSLIVLVSSRYGRSVVTGKGCYSATKWAVEAIGKTLALELRSAQIAAVTLDPGVVNTEMLRQSCSSEEEVAWCQEQRSVEDFAAATGPFLLSLGMEDTGRNLVAPGCPESYYETGVAYKDRPAWANGFGPFRPAREDIAEPARKRSRAAANGGPRRYFISGVMLGSRKKLKEEEGLLPQNYRQQIADALLKADPEAVIVDPLEAVQARAARSGATIADWNKDDAAVRSAFNEVVDMVKECDVIVSNLPEASMGSAVELWEARRAGLLVLTISPMADNWMLRSVTDTWVLIPLLESGPRLPDRLKRADEVIGSAAARFQAIREARKSGSLTVVGQHSAANLRTEPGRRLRVMLEQFPLPLIEVDNFIGIIQFMMPMFLVLGWIYAVSLMVREIVYEKQEHLRDVMRIQGLKTWVYWLSWFMSGMAQLTGLVVILTMLLSLGAVLEHSDFSVLFVFYWVYSVSTVSFAMFISSFFSRAKVAAAFAGLIYWMAYMPYALYQAYEESMSYGAKNAMCLMSPTALGVGMLYVGKWEIVKEGVQWHNLFVPPGAWMQYRAPAGG</sequence>
<dbReference type="Proteomes" id="UP000604046">
    <property type="component" value="Unassembled WGS sequence"/>
</dbReference>
<feature type="transmembrane region" description="Helical" evidence="7">
    <location>
        <begin position="1020"/>
        <end position="1040"/>
    </location>
</feature>
<dbReference type="CDD" id="cd05233">
    <property type="entry name" value="SDR_c"/>
    <property type="match status" value="1"/>
</dbReference>
<accession>A0A812QCP3</accession>